<keyword evidence="3" id="KW-1185">Reference proteome</keyword>
<sequence length="952" mass="105845">MNLTETSTNEYLSYEHPFNAGMLLVLGICCLGILLWTLYRERHVLGRTTTGLFSILRLGALTVAFWMLLAPTNVVEQSTTTRKAVVFVTDSSASMKTVDPPGLADDWRWSTSSSIDAPDNPDAVSLLLTDRSLAAIGVATQQLNSAVAALNQHGAETSVAEHLELADQAILRVRKHLEHLQNSLSDSIDSDVDSSLRRLIPMIDSPEFDALSELTQMLQRGRTPNQAGWRESLPDLIDRLATARRVFRELASHFEQGIANQPQNAASPATRFTDQTRGDRVAKFLSGLEQSKLDAISEVADVRWISFDDAAKAMADVADTNKLLRSLADQETAAKTTDVGSALQYIDQLRRDQPVAAAFVLSDVAHNHAHEREPNEVAAQLDSTPVYVVPIGNDSRLRDIDLISVSAPAVAMRNDDVVIEAHLGIYQCKGERCTVQLLQSGEVVDFRNVLIDSDAETRSVQFQQRVSEIGSATFQIAIQPLDGEMTTENNFDEIEINVTRSDIKVLLADEMPRWEYRYLAQLFRRDPKIELDELLFRPRLIATGHRQEAGGFPVTVEEWNRYDVVILGDLPIEHLPVASQTSLLQYMRTRGGTVITIAGDHAMPQAYIDHPLEEAIPVRPTDEPADANQQYSFQVTEQGRSHAALMIAETELATNNAWSFVNQFSPLHSVSKWRVPVPTAQSLIAVVPRGETLSADDPALTQSSFLCWQPVGRGRIIYLSGPDTYRLRFLRGDTLHYRFWGQLMRWAIASDLSSGNQSVRIRTAKTLYETDQSVDVDVELLDADGQAVIRDIVDAETLSVRLSVGEDVRTVPLIVDEERPGHYRADVRDLEPGVYQAKPEGSLIDELVAMSADANDSITEEVITTFTVQADLPTELVDTRSNLALADQISTLTGGQVLPPTAVEEVLELTDLQPVVTHSIQRQPLWQRWRYLWLVLGCLQVEWIIRKSRGLS</sequence>
<dbReference type="AlphaFoldDB" id="A0A2G1WDG5"/>
<organism evidence="2 3">
    <name type="scientific">Rhodopirellula bahusiensis</name>
    <dbReference type="NCBI Taxonomy" id="2014065"/>
    <lineage>
        <taxon>Bacteria</taxon>
        <taxon>Pseudomonadati</taxon>
        <taxon>Planctomycetota</taxon>
        <taxon>Planctomycetia</taxon>
        <taxon>Pirellulales</taxon>
        <taxon>Pirellulaceae</taxon>
        <taxon>Rhodopirellula</taxon>
    </lineage>
</organism>
<dbReference type="PANTHER" id="PTHR37947">
    <property type="entry name" value="BLL2462 PROTEIN"/>
    <property type="match status" value="1"/>
</dbReference>
<comment type="caution">
    <text evidence="2">The sequence shown here is derived from an EMBL/GenBank/DDBJ whole genome shotgun (WGS) entry which is preliminary data.</text>
</comment>
<dbReference type="Proteomes" id="UP000225740">
    <property type="component" value="Unassembled WGS sequence"/>
</dbReference>
<dbReference type="Gene3D" id="3.40.50.880">
    <property type="match status" value="1"/>
</dbReference>
<dbReference type="InterPro" id="IPR029062">
    <property type="entry name" value="Class_I_gatase-like"/>
</dbReference>
<dbReference type="OrthoDB" id="252901at2"/>
<dbReference type="PANTHER" id="PTHR37947:SF1">
    <property type="entry name" value="BLL2462 PROTEIN"/>
    <property type="match status" value="1"/>
</dbReference>
<evidence type="ECO:0008006" key="4">
    <source>
        <dbReference type="Google" id="ProtNLM"/>
    </source>
</evidence>
<evidence type="ECO:0000313" key="2">
    <source>
        <dbReference type="EMBL" id="PHQ37046.1"/>
    </source>
</evidence>
<feature type="transmembrane region" description="Helical" evidence="1">
    <location>
        <begin position="51"/>
        <end position="69"/>
    </location>
</feature>
<reference evidence="2 3" key="1">
    <citation type="submission" date="2017-06" db="EMBL/GenBank/DDBJ databases">
        <title>Description of Rhodopirellula bahusiensis sp. nov.</title>
        <authorList>
            <person name="Kizina J."/>
            <person name="Harder J."/>
        </authorList>
    </citation>
    <scope>NUCLEOTIDE SEQUENCE [LARGE SCALE GENOMIC DNA]</scope>
    <source>
        <strain evidence="2 3">SWK21</strain>
    </source>
</reference>
<dbReference type="RefSeq" id="WP_099258767.1">
    <property type="nucleotide sequence ID" value="NZ_NIZW01000001.1"/>
</dbReference>
<evidence type="ECO:0000313" key="3">
    <source>
        <dbReference type="Proteomes" id="UP000225740"/>
    </source>
</evidence>
<accession>A0A2G1WDG5</accession>
<gene>
    <name evidence="2" type="ORF">CEE69_01365</name>
</gene>
<keyword evidence="1" id="KW-0812">Transmembrane</keyword>
<dbReference type="GeneID" id="90606939"/>
<proteinExistence type="predicted"/>
<dbReference type="SUPFAM" id="SSF52317">
    <property type="entry name" value="Class I glutamine amidotransferase-like"/>
    <property type="match status" value="1"/>
</dbReference>
<name>A0A2G1WDG5_9BACT</name>
<dbReference type="EMBL" id="NIZW01000001">
    <property type="protein sequence ID" value="PHQ37046.1"/>
    <property type="molecule type" value="Genomic_DNA"/>
</dbReference>
<keyword evidence="1" id="KW-0472">Membrane</keyword>
<keyword evidence="1" id="KW-1133">Transmembrane helix</keyword>
<protein>
    <recommendedName>
        <fullName evidence="4">Membrane protein containing DUF1355</fullName>
    </recommendedName>
</protein>
<evidence type="ECO:0000256" key="1">
    <source>
        <dbReference type="SAM" id="Phobius"/>
    </source>
</evidence>
<feature type="transmembrane region" description="Helical" evidence="1">
    <location>
        <begin position="20"/>
        <end position="39"/>
    </location>
</feature>